<keyword evidence="2" id="KW-1185">Reference proteome</keyword>
<dbReference type="PANTHER" id="PTHR46183:SF20">
    <property type="entry name" value="43KDA POSTSYNAPTIC PROTEIN"/>
    <property type="match status" value="1"/>
</dbReference>
<protein>
    <submittedName>
        <fullName evidence="1">Uncharacterized protein</fullName>
    </submittedName>
</protein>
<proteinExistence type="predicted"/>
<dbReference type="AlphaFoldDB" id="A0AA35Y689"/>
<dbReference type="Proteomes" id="UP001177003">
    <property type="component" value="Chromosome 0"/>
</dbReference>
<organism evidence="1 2">
    <name type="scientific">Lactuca saligna</name>
    <name type="common">Willowleaf lettuce</name>
    <dbReference type="NCBI Taxonomy" id="75948"/>
    <lineage>
        <taxon>Eukaryota</taxon>
        <taxon>Viridiplantae</taxon>
        <taxon>Streptophyta</taxon>
        <taxon>Embryophyta</taxon>
        <taxon>Tracheophyta</taxon>
        <taxon>Spermatophyta</taxon>
        <taxon>Magnoliopsida</taxon>
        <taxon>eudicotyledons</taxon>
        <taxon>Gunneridae</taxon>
        <taxon>Pentapetalae</taxon>
        <taxon>asterids</taxon>
        <taxon>campanulids</taxon>
        <taxon>Asterales</taxon>
        <taxon>Asteraceae</taxon>
        <taxon>Cichorioideae</taxon>
        <taxon>Cichorieae</taxon>
        <taxon>Lactucinae</taxon>
        <taxon>Lactuca</taxon>
    </lineage>
</organism>
<dbReference type="PANTHER" id="PTHR46183">
    <property type="entry name" value="PROTEIN CLMP1"/>
    <property type="match status" value="1"/>
</dbReference>
<evidence type="ECO:0000313" key="1">
    <source>
        <dbReference type="EMBL" id="CAI9259413.1"/>
    </source>
</evidence>
<gene>
    <name evidence="1" type="ORF">LSALG_LOCUS309</name>
</gene>
<name>A0AA35Y689_LACSI</name>
<reference evidence="1" key="1">
    <citation type="submission" date="2023-04" db="EMBL/GenBank/DDBJ databases">
        <authorList>
            <person name="Vijverberg K."/>
            <person name="Xiong W."/>
            <person name="Schranz E."/>
        </authorList>
    </citation>
    <scope>NUCLEOTIDE SEQUENCE</scope>
</reference>
<evidence type="ECO:0000313" key="2">
    <source>
        <dbReference type="Proteomes" id="UP001177003"/>
    </source>
</evidence>
<dbReference type="EMBL" id="OX465086">
    <property type="protein sequence ID" value="CAI9259413.1"/>
    <property type="molecule type" value="Genomic_DNA"/>
</dbReference>
<dbReference type="InterPro" id="IPR044517">
    <property type="entry name" value="PHOX1-4"/>
</dbReference>
<sequence>MFLNRIGKTTILKILGGKHMVEPDMIRVLVSTDEAVEQAAHLRSQMYILWGTLLYERSVGEFKMDLSALEKSLAAVVETFELAVSSPTDLSVIIKNHCSNGTTFAGLGFKIDEIVQAWNEMYEVSRLKIAFSHGSGTSLNWDFHFYPWCDLVIESLLLEALSSFKGVI</sequence>
<accession>A0AA35Y689</accession>